<evidence type="ECO:0000256" key="3">
    <source>
        <dbReference type="ARBA" id="ARBA00012438"/>
    </source>
</evidence>
<dbReference type="InterPro" id="IPR036890">
    <property type="entry name" value="HATPase_C_sf"/>
</dbReference>
<reference evidence="12 13" key="1">
    <citation type="submission" date="2016-10" db="EMBL/GenBank/DDBJ databases">
        <authorList>
            <person name="de Groot N.N."/>
        </authorList>
    </citation>
    <scope>NUCLEOTIDE SEQUENCE [LARGE SCALE GENOMIC DNA]</scope>
    <source>
        <strain evidence="12 13">JCM 21544</strain>
    </source>
</reference>
<evidence type="ECO:0000256" key="5">
    <source>
        <dbReference type="ARBA" id="ARBA00022679"/>
    </source>
</evidence>
<dbReference type="PANTHER" id="PTHR45436">
    <property type="entry name" value="SENSOR HISTIDINE KINASE YKOH"/>
    <property type="match status" value="1"/>
</dbReference>
<dbReference type="InterPro" id="IPR003594">
    <property type="entry name" value="HATPase_dom"/>
</dbReference>
<dbReference type="InterPro" id="IPR005467">
    <property type="entry name" value="His_kinase_dom"/>
</dbReference>
<evidence type="ECO:0000259" key="11">
    <source>
        <dbReference type="PROSITE" id="PS50109"/>
    </source>
</evidence>
<keyword evidence="5" id="KW-0808">Transferase</keyword>
<feature type="transmembrane region" description="Helical" evidence="10">
    <location>
        <begin position="76"/>
        <end position="97"/>
    </location>
</feature>
<dbReference type="PRINTS" id="PR00344">
    <property type="entry name" value="BCTRLSENSOR"/>
</dbReference>
<dbReference type="STRING" id="137658.SAMN05216186_111147"/>
<dbReference type="Pfam" id="PF00512">
    <property type="entry name" value="HisKA"/>
    <property type="match status" value="1"/>
</dbReference>
<dbReference type="InterPro" id="IPR036097">
    <property type="entry name" value="HisK_dim/P_sf"/>
</dbReference>
<dbReference type="SMART" id="SM00388">
    <property type="entry name" value="HisKA"/>
    <property type="match status" value="1"/>
</dbReference>
<dbReference type="GO" id="GO:0005886">
    <property type="term" value="C:plasma membrane"/>
    <property type="evidence" value="ECO:0007669"/>
    <property type="project" value="TreeGrafter"/>
</dbReference>
<dbReference type="EC" id="2.7.13.3" evidence="3"/>
<keyword evidence="13" id="KW-1185">Reference proteome</keyword>
<feature type="domain" description="Histidine kinase" evidence="11">
    <location>
        <begin position="214"/>
        <end position="418"/>
    </location>
</feature>
<dbReference type="AlphaFoldDB" id="A0A1G9FKH5"/>
<dbReference type="PANTHER" id="PTHR45436:SF1">
    <property type="entry name" value="SENSOR PROTEIN QSEC"/>
    <property type="match status" value="1"/>
</dbReference>
<dbReference type="Gene3D" id="1.10.287.130">
    <property type="match status" value="1"/>
</dbReference>
<dbReference type="EMBL" id="FNFD01000011">
    <property type="protein sequence ID" value="SDK88880.1"/>
    <property type="molecule type" value="Genomic_DNA"/>
</dbReference>
<dbReference type="OrthoDB" id="9785252at2"/>
<keyword evidence="8 10" id="KW-1133">Transmembrane helix</keyword>
<feature type="transmembrane region" description="Helical" evidence="10">
    <location>
        <begin position="20"/>
        <end position="38"/>
    </location>
</feature>
<dbReference type="InterPro" id="IPR050428">
    <property type="entry name" value="TCS_sensor_his_kinase"/>
</dbReference>
<evidence type="ECO:0000256" key="1">
    <source>
        <dbReference type="ARBA" id="ARBA00000085"/>
    </source>
</evidence>
<dbReference type="InterPro" id="IPR003661">
    <property type="entry name" value="HisK_dim/P_dom"/>
</dbReference>
<dbReference type="RefSeq" id="WP_084336509.1">
    <property type="nucleotide sequence ID" value="NZ_CBKZNZ010000055.1"/>
</dbReference>
<evidence type="ECO:0000256" key="4">
    <source>
        <dbReference type="ARBA" id="ARBA00022553"/>
    </source>
</evidence>
<evidence type="ECO:0000256" key="10">
    <source>
        <dbReference type="SAM" id="Phobius"/>
    </source>
</evidence>
<comment type="subcellular location">
    <subcellularLocation>
        <location evidence="2">Membrane</location>
    </subcellularLocation>
</comment>
<keyword evidence="4" id="KW-0597">Phosphoprotein</keyword>
<evidence type="ECO:0000313" key="12">
    <source>
        <dbReference type="EMBL" id="SDK88880.1"/>
    </source>
</evidence>
<evidence type="ECO:0000256" key="9">
    <source>
        <dbReference type="ARBA" id="ARBA00023136"/>
    </source>
</evidence>
<feature type="transmembrane region" description="Helical" evidence="10">
    <location>
        <begin position="44"/>
        <end position="64"/>
    </location>
</feature>
<accession>A0A1G9FKH5</accession>
<dbReference type="SUPFAM" id="SSF55874">
    <property type="entry name" value="ATPase domain of HSP90 chaperone/DNA topoisomerase II/histidine kinase"/>
    <property type="match status" value="1"/>
</dbReference>
<sequence>MLEPVQLLSASRQNLWRLTLIRILVLAAQAGSVGIAYVSDLLPLPWLELSMTLCVSAGLCLLTALRLRGPWPVTELEYAVQLACDLIIHSVLLYYSGGSTNPFVSYYLVPLTIAAAILPWFYSMVLSGLALTGYTALLIWYHPLHMANVQHEAMLISLHLFGMWLNFALSAAFITFFVVKMAGALRRQDQLQAERREEMLRDQQLLAVATQAAGAAHELGTPLATMSVLIKELRREHPDPLLQEDLAVLQEQVKLCKDTLQHLVRAAEADRRQTVEEQSAAAWLEAALNRWHLMRPEASYRYQRLGQGSVPRLAPPPDLTQALLNLLNNAADACPDDLDICLDWDAYELCISIRDHGVGVPLAIAEQLGKPFFTTKGKGFGLGLFLSQASVTRAGGSVKLYNHEEGGTLTELRLPRLAARDDHE</sequence>
<dbReference type="SMART" id="SM00387">
    <property type="entry name" value="HATPase_c"/>
    <property type="match status" value="1"/>
</dbReference>
<dbReference type="GO" id="GO:0000155">
    <property type="term" value="F:phosphorelay sensor kinase activity"/>
    <property type="evidence" value="ECO:0007669"/>
    <property type="project" value="InterPro"/>
</dbReference>
<keyword evidence="6 10" id="KW-0812">Transmembrane</keyword>
<gene>
    <name evidence="12" type="ORF">SAMN05216186_111147</name>
</gene>
<dbReference type="Pfam" id="PF02518">
    <property type="entry name" value="HATPase_c"/>
    <property type="match status" value="1"/>
</dbReference>
<dbReference type="Proteomes" id="UP000198706">
    <property type="component" value="Unassembled WGS sequence"/>
</dbReference>
<evidence type="ECO:0000256" key="8">
    <source>
        <dbReference type="ARBA" id="ARBA00022989"/>
    </source>
</evidence>
<comment type="catalytic activity">
    <reaction evidence="1">
        <text>ATP + protein L-histidine = ADP + protein N-phospho-L-histidine.</text>
        <dbReference type="EC" id="2.7.13.3"/>
    </reaction>
</comment>
<feature type="transmembrane region" description="Helical" evidence="10">
    <location>
        <begin position="128"/>
        <end position="144"/>
    </location>
</feature>
<dbReference type="InterPro" id="IPR004358">
    <property type="entry name" value="Sig_transdc_His_kin-like_C"/>
</dbReference>
<evidence type="ECO:0000256" key="6">
    <source>
        <dbReference type="ARBA" id="ARBA00022692"/>
    </source>
</evidence>
<dbReference type="SUPFAM" id="SSF47384">
    <property type="entry name" value="Homodimeric domain of signal transducing histidine kinase"/>
    <property type="match status" value="1"/>
</dbReference>
<evidence type="ECO:0000313" key="13">
    <source>
        <dbReference type="Proteomes" id="UP000198706"/>
    </source>
</evidence>
<keyword evidence="7 12" id="KW-0418">Kinase</keyword>
<organism evidence="12 13">
    <name type="scientific">Pseudomonas indica</name>
    <dbReference type="NCBI Taxonomy" id="137658"/>
    <lineage>
        <taxon>Bacteria</taxon>
        <taxon>Pseudomonadati</taxon>
        <taxon>Pseudomonadota</taxon>
        <taxon>Gammaproteobacteria</taxon>
        <taxon>Pseudomonadales</taxon>
        <taxon>Pseudomonadaceae</taxon>
        <taxon>Pseudomonas</taxon>
    </lineage>
</organism>
<protein>
    <recommendedName>
        <fullName evidence="3">histidine kinase</fullName>
        <ecNumber evidence="3">2.7.13.3</ecNumber>
    </recommendedName>
</protein>
<proteinExistence type="predicted"/>
<feature type="transmembrane region" description="Helical" evidence="10">
    <location>
        <begin position="156"/>
        <end position="179"/>
    </location>
</feature>
<evidence type="ECO:0000256" key="7">
    <source>
        <dbReference type="ARBA" id="ARBA00022777"/>
    </source>
</evidence>
<keyword evidence="9 10" id="KW-0472">Membrane</keyword>
<dbReference type="Gene3D" id="3.30.565.10">
    <property type="entry name" value="Histidine kinase-like ATPase, C-terminal domain"/>
    <property type="match status" value="1"/>
</dbReference>
<evidence type="ECO:0000256" key="2">
    <source>
        <dbReference type="ARBA" id="ARBA00004370"/>
    </source>
</evidence>
<dbReference type="PROSITE" id="PS50109">
    <property type="entry name" value="HIS_KIN"/>
    <property type="match status" value="1"/>
</dbReference>
<name>A0A1G9FKH5_9PSED</name>